<reference evidence="1 2" key="1">
    <citation type="journal article" date="2015" name="Arch. Virol.">
        <title>Complete genome sequence of the siphoviral bacteriophage ??-R3177, which lyses an OXA-66-producing carbapenem-resistant Acinetobacter baumannii isolate.</title>
        <authorList>
            <person name="Jeon J."/>
            <person name="D'Souza R."/>
            <person name="Pinto N."/>
            <person name="Ryu C.M."/>
            <person name="Park J.H."/>
            <person name="Yong D."/>
            <person name="Lee K."/>
        </authorList>
    </citation>
    <scope>NUCLEOTIDE SEQUENCE [LARGE SCALE GENOMIC DNA]</scope>
</reference>
<keyword evidence="2" id="KW-1185">Reference proteome</keyword>
<organism evidence="1 2">
    <name type="scientific">Acinetobacter phage YMC11/11/R3177</name>
    <dbReference type="NCBI Taxonomy" id="1628721"/>
    <lineage>
        <taxon>Viruses</taxon>
        <taxon>Duplodnaviria</taxon>
        <taxon>Heunggongvirae</taxon>
        <taxon>Uroviricota</taxon>
        <taxon>Caudoviricetes</taxon>
        <taxon>Vieuvirus</taxon>
        <taxon>Vieuvirus R3177</taxon>
    </lineage>
</organism>
<evidence type="ECO:0000313" key="1">
    <source>
        <dbReference type="EMBL" id="AJT61362.1"/>
    </source>
</evidence>
<gene>
    <name evidence="1" type="ORF">ABA3177_00460</name>
</gene>
<sequence length="56" mass="6580">MGNKPDDATHFFTALGGQTRFFKIENGNLMCWYEELRVWKYPAASNWLMKNIKVIP</sequence>
<accession>A0A0D4DCD9</accession>
<proteinExistence type="predicted"/>
<dbReference type="EMBL" id="KP861230">
    <property type="protein sequence ID" value="AJT61362.1"/>
    <property type="molecule type" value="Genomic_DNA"/>
</dbReference>
<name>A0A0D4DCD9_9CAUD</name>
<dbReference type="Proteomes" id="UP000222907">
    <property type="component" value="Segment"/>
</dbReference>
<evidence type="ECO:0000313" key="2">
    <source>
        <dbReference type="Proteomes" id="UP000222907"/>
    </source>
</evidence>
<protein>
    <submittedName>
        <fullName evidence="1">Uncharacterized protein</fullName>
    </submittedName>
</protein>